<protein>
    <submittedName>
        <fullName evidence="2">Uncharacterized protein</fullName>
    </submittedName>
</protein>
<evidence type="ECO:0000256" key="1">
    <source>
        <dbReference type="SAM" id="MobiDB-lite"/>
    </source>
</evidence>
<evidence type="ECO:0000313" key="2">
    <source>
        <dbReference type="EMBL" id="GMN28250.1"/>
    </source>
</evidence>
<name>A0AA87Z9F8_FICCA</name>
<accession>A0AA87Z9F8</accession>
<organism evidence="2 3">
    <name type="scientific">Ficus carica</name>
    <name type="common">Common fig</name>
    <dbReference type="NCBI Taxonomy" id="3494"/>
    <lineage>
        <taxon>Eukaryota</taxon>
        <taxon>Viridiplantae</taxon>
        <taxon>Streptophyta</taxon>
        <taxon>Embryophyta</taxon>
        <taxon>Tracheophyta</taxon>
        <taxon>Spermatophyta</taxon>
        <taxon>Magnoliopsida</taxon>
        <taxon>eudicotyledons</taxon>
        <taxon>Gunneridae</taxon>
        <taxon>Pentapetalae</taxon>
        <taxon>rosids</taxon>
        <taxon>fabids</taxon>
        <taxon>Rosales</taxon>
        <taxon>Moraceae</taxon>
        <taxon>Ficeae</taxon>
        <taxon>Ficus</taxon>
    </lineage>
</organism>
<feature type="compositionally biased region" description="Basic residues" evidence="1">
    <location>
        <begin position="39"/>
        <end position="53"/>
    </location>
</feature>
<dbReference type="EMBL" id="BTGU01009790">
    <property type="protein sequence ID" value="GMN28250.1"/>
    <property type="molecule type" value="Genomic_DNA"/>
</dbReference>
<sequence length="76" mass="8596">MSIEEFLRDSYNNLVNFKRTTPNYGELPEFEPKDEPSKGKKNSAKKKGKKIKAGNHDDLQPQEATSAVAEDDMPKL</sequence>
<feature type="compositionally biased region" description="Polar residues" evidence="1">
    <location>
        <begin position="14"/>
        <end position="23"/>
    </location>
</feature>
<dbReference type="Proteomes" id="UP001187192">
    <property type="component" value="Unassembled WGS sequence"/>
</dbReference>
<gene>
    <name evidence="2" type="ORF">TIFTF001_051650</name>
</gene>
<evidence type="ECO:0000313" key="3">
    <source>
        <dbReference type="Proteomes" id="UP001187192"/>
    </source>
</evidence>
<reference evidence="2" key="1">
    <citation type="submission" date="2023-07" db="EMBL/GenBank/DDBJ databases">
        <title>draft genome sequence of fig (Ficus carica).</title>
        <authorList>
            <person name="Takahashi T."/>
            <person name="Nishimura K."/>
        </authorList>
    </citation>
    <scope>NUCLEOTIDE SEQUENCE</scope>
</reference>
<feature type="non-terminal residue" evidence="2">
    <location>
        <position position="1"/>
    </location>
</feature>
<keyword evidence="3" id="KW-1185">Reference proteome</keyword>
<comment type="caution">
    <text evidence="2">The sequence shown here is derived from an EMBL/GenBank/DDBJ whole genome shotgun (WGS) entry which is preliminary data.</text>
</comment>
<proteinExistence type="predicted"/>
<feature type="region of interest" description="Disordered" evidence="1">
    <location>
        <begin position="14"/>
        <end position="76"/>
    </location>
</feature>
<dbReference type="AlphaFoldDB" id="A0AA87Z9F8"/>